<accession>A0AAP8MGR8</accession>
<dbReference type="KEGG" id="hja:BST95_15485"/>
<gene>
    <name evidence="2" type="ORF">C0029_02710</name>
</gene>
<evidence type="ECO:0000256" key="1">
    <source>
        <dbReference type="SAM" id="Phobius"/>
    </source>
</evidence>
<proteinExistence type="predicted"/>
<dbReference type="Proteomes" id="UP000235162">
    <property type="component" value="Unassembled WGS sequence"/>
</dbReference>
<keyword evidence="1" id="KW-1133">Transmembrane helix</keyword>
<feature type="transmembrane region" description="Helical" evidence="1">
    <location>
        <begin position="7"/>
        <end position="23"/>
    </location>
</feature>
<reference evidence="2 3" key="1">
    <citation type="submission" date="2018-01" db="EMBL/GenBank/DDBJ databases">
        <title>The draft genome sequence of Halioglobus japonicus S1-36.</title>
        <authorList>
            <person name="Du Z.-J."/>
            <person name="Shi M.-J."/>
        </authorList>
    </citation>
    <scope>NUCLEOTIDE SEQUENCE [LARGE SCALE GENOMIC DNA]</scope>
    <source>
        <strain evidence="2 3">S1-36</strain>
    </source>
</reference>
<comment type="caution">
    <text evidence="2">The sequence shown here is derived from an EMBL/GenBank/DDBJ whole genome shotgun (WGS) entry which is preliminary data.</text>
</comment>
<protein>
    <submittedName>
        <fullName evidence="2">Uncharacterized protein</fullName>
    </submittedName>
</protein>
<keyword evidence="1" id="KW-0812">Transmembrane</keyword>
<dbReference type="EMBL" id="PKUR01000001">
    <property type="protein sequence ID" value="PLW87516.1"/>
    <property type="molecule type" value="Genomic_DNA"/>
</dbReference>
<keyword evidence="3" id="KW-1185">Reference proteome</keyword>
<organism evidence="2 3">
    <name type="scientific">Halioglobus japonicus</name>
    <dbReference type="NCBI Taxonomy" id="930805"/>
    <lineage>
        <taxon>Bacteria</taxon>
        <taxon>Pseudomonadati</taxon>
        <taxon>Pseudomonadota</taxon>
        <taxon>Gammaproteobacteria</taxon>
        <taxon>Cellvibrionales</taxon>
        <taxon>Halieaceae</taxon>
        <taxon>Halioglobus</taxon>
    </lineage>
</organism>
<dbReference type="RefSeq" id="WP_084200428.1">
    <property type="nucleotide sequence ID" value="NZ_BMYL01000001.1"/>
</dbReference>
<dbReference type="AlphaFoldDB" id="A0AAP8MGR8"/>
<sequence>MQTLTGIFYSLSLVLIVTTYVVYPWTRPWTNILLVIGFSWLSYRLFRPESERETIERHVARQNKQWSGDLEAHRLHRAERESVHHRESLLNDAQASLAASAEERRAKQGVVAFPDKKT</sequence>
<evidence type="ECO:0000313" key="3">
    <source>
        <dbReference type="Proteomes" id="UP000235162"/>
    </source>
</evidence>
<evidence type="ECO:0000313" key="2">
    <source>
        <dbReference type="EMBL" id="PLW87516.1"/>
    </source>
</evidence>
<keyword evidence="1" id="KW-0472">Membrane</keyword>
<name>A0AAP8MGR8_9GAMM</name>